<evidence type="ECO:0000256" key="1">
    <source>
        <dbReference type="SAM" id="MobiDB-lite"/>
    </source>
</evidence>
<organism evidence="2 3">
    <name type="scientific">Catenulispora pinistramenti</name>
    <dbReference type="NCBI Taxonomy" id="2705254"/>
    <lineage>
        <taxon>Bacteria</taxon>
        <taxon>Bacillati</taxon>
        <taxon>Actinomycetota</taxon>
        <taxon>Actinomycetes</taxon>
        <taxon>Catenulisporales</taxon>
        <taxon>Catenulisporaceae</taxon>
        <taxon>Catenulispora</taxon>
    </lineage>
</organism>
<reference evidence="2 3" key="1">
    <citation type="submission" date="2020-02" db="EMBL/GenBank/DDBJ databases">
        <title>Acidophilic actinobacteria isolated from forest soil.</title>
        <authorList>
            <person name="Golinska P."/>
        </authorList>
    </citation>
    <scope>NUCLEOTIDE SEQUENCE [LARGE SCALE GENOMIC DNA]</scope>
    <source>
        <strain evidence="2 3">NL8</strain>
    </source>
</reference>
<sequence length="344" mass="37234">MPWAKFDDRMPSNRKIRLLSDAAFRLYVSSVCWCSEQLTDGRIAAEELRIVSDVRDPEAAADELVARGLWEEADGGWLVHDFHDYNPTAAAVRDERAKAAERQRRARDKAKALRVPSRAQSRRDSGVTHADGDGHAYLTHAVEVVIDGETVACDLVEPEDEIDVADGPDFCESVVSSGNPADFDLSRCESRRDGGVTHADVTADVRSPRPDPTPIYETSHEVSARPAPPLALVHSATTPAVPDGPTAQTLLAEYIDHVPKRPPSRVLGQLGRELSALLAEGVAPDDVRNGLIAWSRKSLHPSTLASVVNEVMNAPAERVANVPASRTADILDRAETRALAAEGA</sequence>
<comment type="caution">
    <text evidence="2">The sequence shown here is derived from an EMBL/GenBank/DDBJ whole genome shotgun (WGS) entry which is preliminary data.</text>
</comment>
<proteinExistence type="predicted"/>
<gene>
    <name evidence="2" type="ORF">KGQ19_18295</name>
</gene>
<evidence type="ECO:0000313" key="2">
    <source>
        <dbReference type="EMBL" id="MBS2548820.1"/>
    </source>
</evidence>
<feature type="region of interest" description="Disordered" evidence="1">
    <location>
        <begin position="101"/>
        <end position="133"/>
    </location>
</feature>
<keyword evidence="3" id="KW-1185">Reference proteome</keyword>
<name>A0ABS5KS20_9ACTN</name>
<dbReference type="RefSeq" id="WP_212010398.1">
    <property type="nucleotide sequence ID" value="NZ_JAAFYZ010000056.1"/>
</dbReference>
<dbReference type="Proteomes" id="UP000730482">
    <property type="component" value="Unassembled WGS sequence"/>
</dbReference>
<evidence type="ECO:0000313" key="3">
    <source>
        <dbReference type="Proteomes" id="UP000730482"/>
    </source>
</evidence>
<dbReference type="EMBL" id="JAAFYZ010000056">
    <property type="protein sequence ID" value="MBS2548820.1"/>
    <property type="molecule type" value="Genomic_DNA"/>
</dbReference>
<feature type="compositionally biased region" description="Basic and acidic residues" evidence="1">
    <location>
        <begin position="121"/>
        <end position="133"/>
    </location>
</feature>
<accession>A0ABS5KS20</accession>
<protein>
    <submittedName>
        <fullName evidence="2">Uncharacterized protein</fullName>
    </submittedName>
</protein>